<dbReference type="PANTHER" id="PTHR34107">
    <property type="entry name" value="SLL0198 PROTEIN-RELATED"/>
    <property type="match status" value="1"/>
</dbReference>
<evidence type="ECO:0000313" key="3">
    <source>
        <dbReference type="Proteomes" id="UP001231370"/>
    </source>
</evidence>
<dbReference type="Gene3D" id="3.90.1570.10">
    <property type="entry name" value="tt1808, chain A"/>
    <property type="match status" value="1"/>
</dbReference>
<dbReference type="RefSeq" id="WP_347179592.1">
    <property type="nucleotide sequence ID" value="NZ_JAQPOK010000153.1"/>
</dbReference>
<feature type="domain" description="Putative restriction endonuclease" evidence="1">
    <location>
        <begin position="22"/>
        <end position="176"/>
    </location>
</feature>
<keyword evidence="2" id="KW-0378">Hydrolase</keyword>
<keyword evidence="2" id="KW-0540">Nuclease</keyword>
<protein>
    <submittedName>
        <fullName evidence="2">Uma2 family endonuclease</fullName>
    </submittedName>
</protein>
<accession>A0ABT7BRL1</accession>
<dbReference type="SUPFAM" id="SSF52980">
    <property type="entry name" value="Restriction endonuclease-like"/>
    <property type="match status" value="1"/>
</dbReference>
<keyword evidence="2" id="KW-0255">Endonuclease</keyword>
<name>A0ABT7BRL1_9CYAN</name>
<organism evidence="2 3">
    <name type="scientific">Roseofilum halophilum BLCC-M91</name>
    <dbReference type="NCBI Taxonomy" id="3022259"/>
    <lineage>
        <taxon>Bacteria</taxon>
        <taxon>Bacillati</taxon>
        <taxon>Cyanobacteriota</taxon>
        <taxon>Cyanophyceae</taxon>
        <taxon>Desertifilales</taxon>
        <taxon>Desertifilaceae</taxon>
        <taxon>Roseofilum</taxon>
        <taxon>Roseofilum halophilum</taxon>
    </lineage>
</organism>
<dbReference type="EMBL" id="JAQPOK010000153">
    <property type="protein sequence ID" value="MDJ1181144.1"/>
    <property type="molecule type" value="Genomic_DNA"/>
</dbReference>
<gene>
    <name evidence="2" type="ORF">PJF56_19980</name>
</gene>
<evidence type="ECO:0000259" key="1">
    <source>
        <dbReference type="Pfam" id="PF05685"/>
    </source>
</evidence>
<dbReference type="InterPro" id="IPR011335">
    <property type="entry name" value="Restrct_endonuc-II-like"/>
</dbReference>
<dbReference type="CDD" id="cd06260">
    <property type="entry name" value="DUF820-like"/>
    <property type="match status" value="1"/>
</dbReference>
<evidence type="ECO:0000313" key="2">
    <source>
        <dbReference type="EMBL" id="MDJ1181144.1"/>
    </source>
</evidence>
<dbReference type="PANTHER" id="PTHR34107:SF7">
    <property type="entry name" value="SLR2092 PROTEIN"/>
    <property type="match status" value="1"/>
</dbReference>
<dbReference type="GO" id="GO:0004519">
    <property type="term" value="F:endonuclease activity"/>
    <property type="evidence" value="ECO:0007669"/>
    <property type="project" value="UniProtKB-KW"/>
</dbReference>
<sequence>MPEMTIKDVERIESILSEADFDCQLELEAGKITVMGPSDIISSEVSLEFASQLRNWVKPRRLGRVFDSAGGFILPGGDLKAPDVSFVLRDRLPRSVRYFGTLVPDLVVEVKSQSDRLAKLRQKIKMFLDQGVKIGILIDPDELTVTLYRPNQKPILLTNGETLTIPELLPGWELQISELWPPVFEEDEDYPNQE</sequence>
<dbReference type="Proteomes" id="UP001231370">
    <property type="component" value="Unassembled WGS sequence"/>
</dbReference>
<reference evidence="2 3" key="1">
    <citation type="submission" date="2023-01" db="EMBL/GenBank/DDBJ databases">
        <title>Novel diversity within Roseofilum (Cyanobacteria; Desertifilaceae) from marine benthic mats with descriptions of four novel species.</title>
        <authorList>
            <person name="Wang Y."/>
            <person name="Berthold D.E."/>
            <person name="Hu J."/>
            <person name="Lefler F.W."/>
            <person name="Laughinghouse H.D. IV."/>
        </authorList>
    </citation>
    <scope>NUCLEOTIDE SEQUENCE [LARGE SCALE GENOMIC DNA]</scope>
    <source>
        <strain evidence="2 3">BLCC-M91</strain>
    </source>
</reference>
<keyword evidence="3" id="KW-1185">Reference proteome</keyword>
<dbReference type="Pfam" id="PF05685">
    <property type="entry name" value="Uma2"/>
    <property type="match status" value="1"/>
</dbReference>
<comment type="caution">
    <text evidence="2">The sequence shown here is derived from an EMBL/GenBank/DDBJ whole genome shotgun (WGS) entry which is preliminary data.</text>
</comment>
<proteinExistence type="predicted"/>
<dbReference type="InterPro" id="IPR012296">
    <property type="entry name" value="Nuclease_put_TT1808"/>
</dbReference>
<dbReference type="InterPro" id="IPR008538">
    <property type="entry name" value="Uma2"/>
</dbReference>